<organism evidence="6 7">
    <name type="scientific">Acanthoscelides obtectus</name>
    <name type="common">Bean weevil</name>
    <name type="synonym">Bruchus obtectus</name>
    <dbReference type="NCBI Taxonomy" id="200917"/>
    <lineage>
        <taxon>Eukaryota</taxon>
        <taxon>Metazoa</taxon>
        <taxon>Ecdysozoa</taxon>
        <taxon>Arthropoda</taxon>
        <taxon>Hexapoda</taxon>
        <taxon>Insecta</taxon>
        <taxon>Pterygota</taxon>
        <taxon>Neoptera</taxon>
        <taxon>Endopterygota</taxon>
        <taxon>Coleoptera</taxon>
        <taxon>Polyphaga</taxon>
        <taxon>Cucujiformia</taxon>
        <taxon>Chrysomeloidea</taxon>
        <taxon>Chrysomelidae</taxon>
        <taxon>Bruchinae</taxon>
        <taxon>Bruchini</taxon>
        <taxon>Acanthoscelides</taxon>
    </lineage>
</organism>
<keyword evidence="7" id="KW-1185">Reference proteome</keyword>
<accession>A0A9P0JWK5</accession>
<dbReference type="EC" id="2.1.3.3" evidence="2"/>
<evidence type="ECO:0000259" key="4">
    <source>
        <dbReference type="Pfam" id="PF00185"/>
    </source>
</evidence>
<protein>
    <recommendedName>
        <fullName evidence="2">ornithine carbamoyltransferase</fullName>
        <ecNumber evidence="2">2.1.3.3</ecNumber>
    </recommendedName>
</protein>
<dbReference type="GO" id="GO:0004585">
    <property type="term" value="F:ornithine carbamoyltransferase activity"/>
    <property type="evidence" value="ECO:0007669"/>
    <property type="project" value="UniProtKB-EC"/>
</dbReference>
<dbReference type="AlphaFoldDB" id="A0A9P0JWK5"/>
<dbReference type="GO" id="GO:0042450">
    <property type="term" value="P:L-arginine biosynthetic process via ornithine"/>
    <property type="evidence" value="ECO:0007669"/>
    <property type="project" value="TreeGrafter"/>
</dbReference>
<dbReference type="GO" id="GO:0005739">
    <property type="term" value="C:mitochondrion"/>
    <property type="evidence" value="ECO:0007669"/>
    <property type="project" value="TreeGrafter"/>
</dbReference>
<dbReference type="InterPro" id="IPR006132">
    <property type="entry name" value="Asp/Orn_carbamoyltranf_P-bd"/>
</dbReference>
<gene>
    <name evidence="6" type="ORF">ACAOBT_LOCUS4307</name>
</gene>
<evidence type="ECO:0000313" key="6">
    <source>
        <dbReference type="EMBL" id="CAH1961709.1"/>
    </source>
</evidence>
<dbReference type="PANTHER" id="PTHR45753:SF3">
    <property type="entry name" value="ORNITHINE TRANSCARBAMYLASE, MITOCHONDRIAL"/>
    <property type="match status" value="1"/>
</dbReference>
<comment type="caution">
    <text evidence="6">The sequence shown here is derived from an EMBL/GenBank/DDBJ whole genome shotgun (WGS) entry which is preliminary data.</text>
</comment>
<dbReference type="InterPro" id="IPR006131">
    <property type="entry name" value="Asp_carbamoyltransf_Asp/Orn-bd"/>
</dbReference>
<dbReference type="SUPFAM" id="SSF53671">
    <property type="entry name" value="Aspartate/ornithine carbamoyltransferase"/>
    <property type="match status" value="1"/>
</dbReference>
<dbReference type="Pfam" id="PF00185">
    <property type="entry name" value="OTCace"/>
    <property type="match status" value="1"/>
</dbReference>
<sequence length="321" mass="36230">MSFHTNITRNMACNGYYPNIRKVINPTDISSDELKTLLHYALHLKKHIQLSKQSQDLKGKTLTLLLHKPCFRLQTCFKATAHVLRMNLNSLMNGDWEEADYPEDMAKMLSTSSDIMFCQFQRHSRAGRFASGATVPVVATSSCRSILLHILSDLMTLREHFGYLNGLKYAWIGSACPALNTCLAVAPLLGIDVNYLCRCGGEPLTPSNLKELQDTDIPQYTAKIHEAASLEQALSDANVVSINNPVKVDIPMIMKTQIDKLAHENWVFFHLFPRKPDEVDEEIFINDKNLVWKSFANSKWICAAIVHYLLNSAVTYNVNNV</sequence>
<dbReference type="OrthoDB" id="10252326at2759"/>
<dbReference type="PANTHER" id="PTHR45753">
    <property type="entry name" value="ORNITHINE CARBAMOYLTRANSFERASE, MITOCHONDRIAL"/>
    <property type="match status" value="1"/>
</dbReference>
<dbReference type="Proteomes" id="UP001152888">
    <property type="component" value="Unassembled WGS sequence"/>
</dbReference>
<dbReference type="GO" id="GO:0019240">
    <property type="term" value="P:citrulline biosynthetic process"/>
    <property type="evidence" value="ECO:0007669"/>
    <property type="project" value="TreeGrafter"/>
</dbReference>
<evidence type="ECO:0000313" key="7">
    <source>
        <dbReference type="Proteomes" id="UP001152888"/>
    </source>
</evidence>
<dbReference type="InterPro" id="IPR036901">
    <property type="entry name" value="Asp/Orn_carbamoylTrfase_sf"/>
</dbReference>
<name>A0A9P0JWK5_ACAOB</name>
<proteinExistence type="inferred from homology"/>
<evidence type="ECO:0000256" key="1">
    <source>
        <dbReference type="ARBA" id="ARBA00007805"/>
    </source>
</evidence>
<feature type="domain" description="Aspartate/ornithine carbamoyltransferase carbamoyl-P binding" evidence="5">
    <location>
        <begin position="21"/>
        <end position="159"/>
    </location>
</feature>
<keyword evidence="3" id="KW-0808">Transferase</keyword>
<evidence type="ECO:0000259" key="5">
    <source>
        <dbReference type="Pfam" id="PF02729"/>
    </source>
</evidence>
<dbReference type="Gene3D" id="3.40.50.1370">
    <property type="entry name" value="Aspartate/ornithine carbamoyltransferase"/>
    <property type="match status" value="2"/>
</dbReference>
<comment type="similarity">
    <text evidence="1">Belongs to the aspartate/ornithine carbamoyltransferase superfamily. OTCase family.</text>
</comment>
<dbReference type="Pfam" id="PF02729">
    <property type="entry name" value="OTCace_N"/>
    <property type="match status" value="1"/>
</dbReference>
<evidence type="ECO:0000256" key="2">
    <source>
        <dbReference type="ARBA" id="ARBA00013007"/>
    </source>
</evidence>
<dbReference type="GO" id="GO:0016597">
    <property type="term" value="F:amino acid binding"/>
    <property type="evidence" value="ECO:0007669"/>
    <property type="project" value="InterPro"/>
</dbReference>
<dbReference type="EMBL" id="CAKOFQ010006697">
    <property type="protein sequence ID" value="CAH1961709.1"/>
    <property type="molecule type" value="Genomic_DNA"/>
</dbReference>
<evidence type="ECO:0000256" key="3">
    <source>
        <dbReference type="ARBA" id="ARBA00022679"/>
    </source>
</evidence>
<reference evidence="6" key="1">
    <citation type="submission" date="2022-03" db="EMBL/GenBank/DDBJ databases">
        <authorList>
            <person name="Sayadi A."/>
        </authorList>
    </citation>
    <scope>NUCLEOTIDE SEQUENCE</scope>
</reference>
<feature type="domain" description="Aspartate/ornithine carbamoyltransferase Asp/Orn-binding" evidence="4">
    <location>
        <begin position="165"/>
        <end position="308"/>
    </location>
</feature>